<dbReference type="AlphaFoldDB" id="A0A4U9RLD4"/>
<proteinExistence type="predicted"/>
<evidence type="ECO:0000313" key="1">
    <source>
        <dbReference type="EMBL" id="VTQ89640.1"/>
    </source>
</evidence>
<gene>
    <name evidence="1" type="ORF">NCTC503_01446</name>
</gene>
<keyword evidence="2" id="KW-1185">Reference proteome</keyword>
<dbReference type="KEGG" id="hhw:NCTC503_01446"/>
<protein>
    <submittedName>
        <fullName evidence="1">Uncharacterized protein</fullName>
    </submittedName>
</protein>
<reference evidence="1 2" key="1">
    <citation type="submission" date="2019-05" db="EMBL/GenBank/DDBJ databases">
        <authorList>
            <consortium name="Pathogen Informatics"/>
        </authorList>
    </citation>
    <scope>NUCLEOTIDE SEQUENCE [LARGE SCALE GENOMIC DNA]</scope>
    <source>
        <strain evidence="1 2">NCTC503</strain>
    </source>
</reference>
<evidence type="ECO:0000313" key="2">
    <source>
        <dbReference type="Proteomes" id="UP000308489"/>
    </source>
</evidence>
<dbReference type="EMBL" id="LR590481">
    <property type="protein sequence ID" value="VTQ89640.1"/>
    <property type="molecule type" value="Genomic_DNA"/>
</dbReference>
<name>A0A4U9RLD4_HATHI</name>
<accession>A0A4U9RLD4</accession>
<dbReference type="Proteomes" id="UP000308489">
    <property type="component" value="Chromosome 1"/>
</dbReference>
<dbReference type="RefSeq" id="WP_138210101.1">
    <property type="nucleotide sequence ID" value="NZ_CBCSDB010000007.1"/>
</dbReference>
<sequence>MKKRNKIKTIKDIILIILILIFILSPDIRTNICNFVFDKMANASEKVGKNVGNIIVINNLDGQAKYKISEIQDIIDTAYKNNITVRLKTLKDKEFKEFSSKNKLDIKALNKNSKFIAKSRKNSENKLISVDLTENK</sequence>
<organism evidence="1 2">
    <name type="scientific">Hathewaya histolytica</name>
    <name type="common">Clostridium histolyticum</name>
    <dbReference type="NCBI Taxonomy" id="1498"/>
    <lineage>
        <taxon>Bacteria</taxon>
        <taxon>Bacillati</taxon>
        <taxon>Bacillota</taxon>
        <taxon>Clostridia</taxon>
        <taxon>Eubacteriales</taxon>
        <taxon>Clostridiaceae</taxon>
        <taxon>Hathewaya</taxon>
    </lineage>
</organism>